<protein>
    <submittedName>
        <fullName evidence="2">Uncharacterized protein</fullName>
    </submittedName>
</protein>
<comment type="caution">
    <text evidence="2">The sequence shown here is derived from an EMBL/GenBank/DDBJ whole genome shotgun (WGS) entry which is preliminary data.</text>
</comment>
<keyword evidence="3" id="KW-1185">Reference proteome</keyword>
<evidence type="ECO:0000313" key="3">
    <source>
        <dbReference type="Proteomes" id="UP000738359"/>
    </source>
</evidence>
<accession>A0A9P6LYB3</accession>
<dbReference type="Proteomes" id="UP000738359">
    <property type="component" value="Unassembled WGS sequence"/>
</dbReference>
<proteinExistence type="predicted"/>
<gene>
    <name evidence="2" type="ORF">BGZ70_001220</name>
</gene>
<dbReference type="EMBL" id="JAAAHY010001261">
    <property type="protein sequence ID" value="KAF9950818.1"/>
    <property type="molecule type" value="Genomic_DNA"/>
</dbReference>
<evidence type="ECO:0000256" key="1">
    <source>
        <dbReference type="SAM" id="MobiDB-lite"/>
    </source>
</evidence>
<name>A0A9P6LYB3_MORAP</name>
<feature type="region of interest" description="Disordered" evidence="1">
    <location>
        <begin position="220"/>
        <end position="294"/>
    </location>
</feature>
<feature type="compositionally biased region" description="Low complexity" evidence="1">
    <location>
        <begin position="226"/>
        <end position="251"/>
    </location>
</feature>
<dbReference type="AlphaFoldDB" id="A0A9P6LYB3"/>
<feature type="region of interest" description="Disordered" evidence="1">
    <location>
        <begin position="138"/>
        <end position="193"/>
    </location>
</feature>
<dbReference type="OrthoDB" id="2448942at2759"/>
<evidence type="ECO:0000313" key="2">
    <source>
        <dbReference type="EMBL" id="KAF9950818.1"/>
    </source>
</evidence>
<reference evidence="2" key="1">
    <citation type="journal article" date="2020" name="Fungal Divers.">
        <title>Resolving the Mortierellaceae phylogeny through synthesis of multi-gene phylogenetics and phylogenomics.</title>
        <authorList>
            <person name="Vandepol N."/>
            <person name="Liber J."/>
            <person name="Desiro A."/>
            <person name="Na H."/>
            <person name="Kennedy M."/>
            <person name="Barry K."/>
            <person name="Grigoriev I.V."/>
            <person name="Miller A.N."/>
            <person name="O'Donnell K."/>
            <person name="Stajich J.E."/>
            <person name="Bonito G."/>
        </authorList>
    </citation>
    <scope>NUCLEOTIDE SEQUENCE</scope>
    <source>
        <strain evidence="2">CK1249</strain>
    </source>
</reference>
<sequence length="294" mass="31639">MSHELIVPPLTLNTDDHAHYRQQQLHLSADLRHLGTSPEAKDWLKQKPTRSSAHMIHQYNFHSHQYYQSPGSARVANNICRNMPGSAKVPTLHQIHTGTSPISGTDANASEVSVLISAASKPRPTSIRAAATAIASAELGTEQESVLQRPPAECVEKEEIPASASAEVGPRVPTLRSPPAHFDSHVGSRGHGHGITALNVSTHPHTAVSRTVKKEPRIGRLVMSRSKLNSPSVSSFSSAMSSSSSCHSTESTPGSPMDCETPDAQLRPCILPASVHRHQPPPPSNRPAHQNRIP</sequence>
<organism evidence="2 3">
    <name type="scientific">Mortierella alpina</name>
    <name type="common">Oleaginous fungus</name>
    <name type="synonym">Mortierella renispora</name>
    <dbReference type="NCBI Taxonomy" id="64518"/>
    <lineage>
        <taxon>Eukaryota</taxon>
        <taxon>Fungi</taxon>
        <taxon>Fungi incertae sedis</taxon>
        <taxon>Mucoromycota</taxon>
        <taxon>Mortierellomycotina</taxon>
        <taxon>Mortierellomycetes</taxon>
        <taxon>Mortierellales</taxon>
        <taxon>Mortierellaceae</taxon>
        <taxon>Mortierella</taxon>
    </lineage>
</organism>